<gene>
    <name evidence="1" type="ORF">SPARVUS_LOCUS15308539</name>
</gene>
<evidence type="ECO:0000313" key="1">
    <source>
        <dbReference type="EMBL" id="CAI9615950.1"/>
    </source>
</evidence>
<evidence type="ECO:0000313" key="2">
    <source>
        <dbReference type="Proteomes" id="UP001162483"/>
    </source>
</evidence>
<sequence>MIRKGPDRKRRLGPFREYRTCVLGVRRARALSTYVFLNCTQMCGHSASRPRRREAAHLRVAGAKRLKQL</sequence>
<keyword evidence="2" id="KW-1185">Reference proteome</keyword>
<proteinExistence type="predicted"/>
<organism evidence="1 2">
    <name type="scientific">Staurois parvus</name>
    <dbReference type="NCBI Taxonomy" id="386267"/>
    <lineage>
        <taxon>Eukaryota</taxon>
        <taxon>Metazoa</taxon>
        <taxon>Chordata</taxon>
        <taxon>Craniata</taxon>
        <taxon>Vertebrata</taxon>
        <taxon>Euteleostomi</taxon>
        <taxon>Amphibia</taxon>
        <taxon>Batrachia</taxon>
        <taxon>Anura</taxon>
        <taxon>Neobatrachia</taxon>
        <taxon>Ranoidea</taxon>
        <taxon>Ranidae</taxon>
        <taxon>Staurois</taxon>
    </lineage>
</organism>
<reference evidence="1" key="1">
    <citation type="submission" date="2023-05" db="EMBL/GenBank/DDBJ databases">
        <authorList>
            <person name="Stuckert A."/>
        </authorList>
    </citation>
    <scope>NUCLEOTIDE SEQUENCE</scope>
</reference>
<dbReference type="Proteomes" id="UP001162483">
    <property type="component" value="Unassembled WGS sequence"/>
</dbReference>
<feature type="non-terminal residue" evidence="1">
    <location>
        <position position="69"/>
    </location>
</feature>
<comment type="caution">
    <text evidence="1">The sequence shown here is derived from an EMBL/GenBank/DDBJ whole genome shotgun (WGS) entry which is preliminary data.</text>
</comment>
<dbReference type="EMBL" id="CATNWA010019955">
    <property type="protein sequence ID" value="CAI9615950.1"/>
    <property type="molecule type" value="Genomic_DNA"/>
</dbReference>
<accession>A0ABN9H2T5</accession>
<protein>
    <submittedName>
        <fullName evidence="1">Uncharacterized protein</fullName>
    </submittedName>
</protein>
<name>A0ABN9H2T5_9NEOB</name>